<evidence type="ECO:0000259" key="1">
    <source>
        <dbReference type="PROSITE" id="PS50097"/>
    </source>
</evidence>
<dbReference type="InterPro" id="IPR011333">
    <property type="entry name" value="SKP1/BTB/POZ_sf"/>
</dbReference>
<comment type="caution">
    <text evidence="2">The sequence shown here is derived from an EMBL/GenBank/DDBJ whole genome shotgun (WGS) entry which is preliminary data.</text>
</comment>
<proteinExistence type="predicted"/>
<dbReference type="PANTHER" id="PTHR24413">
    <property type="entry name" value="SPECKLE-TYPE POZ PROTEIN"/>
    <property type="match status" value="1"/>
</dbReference>
<evidence type="ECO:0000313" key="3">
    <source>
        <dbReference type="Proteomes" id="UP000807504"/>
    </source>
</evidence>
<dbReference type="SUPFAM" id="SSF54695">
    <property type="entry name" value="POZ domain"/>
    <property type="match status" value="1"/>
</dbReference>
<dbReference type="Proteomes" id="UP000807504">
    <property type="component" value="Unassembled WGS sequence"/>
</dbReference>
<reference evidence="2" key="1">
    <citation type="journal article" date="2020" name="bioRxiv">
        <title>Chromosome-level reference genome of the European wasp spider Argiope bruennichi: a resource for studies on range expansion and evolutionary adaptation.</title>
        <authorList>
            <person name="Sheffer M.M."/>
            <person name="Hoppe A."/>
            <person name="Krehenwinkel H."/>
            <person name="Uhl G."/>
            <person name="Kuss A.W."/>
            <person name="Jensen L."/>
            <person name="Jensen C."/>
            <person name="Gillespie R.G."/>
            <person name="Hoff K.J."/>
            <person name="Prost S."/>
        </authorList>
    </citation>
    <scope>NUCLEOTIDE SEQUENCE</scope>
</reference>
<feature type="domain" description="BTB" evidence="1">
    <location>
        <begin position="355"/>
        <end position="422"/>
    </location>
</feature>
<accession>A0A8T0EFS8</accession>
<dbReference type="PROSITE" id="PS50097">
    <property type="entry name" value="BTB"/>
    <property type="match status" value="1"/>
</dbReference>
<dbReference type="CDD" id="cd18186">
    <property type="entry name" value="BTB_POZ_ZBTB_KLHL-like"/>
    <property type="match status" value="1"/>
</dbReference>
<evidence type="ECO:0000313" key="2">
    <source>
        <dbReference type="EMBL" id="KAF8771567.1"/>
    </source>
</evidence>
<dbReference type="Gene3D" id="3.30.710.10">
    <property type="entry name" value="Potassium Channel Kv1.1, Chain A"/>
    <property type="match status" value="1"/>
</dbReference>
<name>A0A8T0EFS8_ARGBR</name>
<sequence length="440" mass="50629">MDRGKCSSFIWNLKNIAYLQQENTVSPTFIVDTTEGSKWSLIMRTGYTGCAMFKIHRSMIYFYLSRQSYIHGQENIEIDYDIAFLAEDGSILESSDIERQRFIKDKSKKESPFLSSKIVHYKNRSTFQPEETLTVRCRIWNAQVDGQCIASTCFAFEHRRFLWKMENFSGCKNTDNRTYVISSISNNMPIMHLIPSIHLRNVRITISFPSETQIPIFLTFKASLLDVKGNAVDCGQYRIFHEKFRENRTVTLSLTKYFLMSDFQKYISNDVLTLLCDCTYASDIVSQGVESISCGIGVEISNSVPVKDDLLPQKGVIPDVKKITANPPMSPEVSDTKIPSLKDDINSMLRENIQCDVKLCVETETFSAHWFILCVRSPVFKAMHKSDMKERARDRIDIEDLKPDTVRRMLLYMYTDSVEDLRGSGRLLALCTLRQTSTKF</sequence>
<reference evidence="2" key="2">
    <citation type="submission" date="2020-06" db="EMBL/GenBank/DDBJ databases">
        <authorList>
            <person name="Sheffer M."/>
        </authorList>
    </citation>
    <scope>NUCLEOTIDE SEQUENCE</scope>
</reference>
<keyword evidence="3" id="KW-1185">Reference proteome</keyword>
<dbReference type="EMBL" id="JABXBU010002228">
    <property type="protein sequence ID" value="KAF8771567.1"/>
    <property type="molecule type" value="Genomic_DNA"/>
</dbReference>
<protein>
    <submittedName>
        <fullName evidence="2">Speckle-type POZ protein B like protein</fullName>
    </submittedName>
</protein>
<gene>
    <name evidence="2" type="ORF">HNY73_018969</name>
</gene>
<organism evidence="2 3">
    <name type="scientific">Argiope bruennichi</name>
    <name type="common">Wasp spider</name>
    <name type="synonym">Aranea bruennichi</name>
    <dbReference type="NCBI Taxonomy" id="94029"/>
    <lineage>
        <taxon>Eukaryota</taxon>
        <taxon>Metazoa</taxon>
        <taxon>Ecdysozoa</taxon>
        <taxon>Arthropoda</taxon>
        <taxon>Chelicerata</taxon>
        <taxon>Arachnida</taxon>
        <taxon>Araneae</taxon>
        <taxon>Araneomorphae</taxon>
        <taxon>Entelegynae</taxon>
        <taxon>Araneoidea</taxon>
        <taxon>Araneidae</taxon>
        <taxon>Argiope</taxon>
    </lineage>
</organism>
<dbReference type="Pfam" id="PF00651">
    <property type="entry name" value="BTB"/>
    <property type="match status" value="1"/>
</dbReference>
<dbReference type="AlphaFoldDB" id="A0A8T0EFS8"/>
<dbReference type="SMART" id="SM00225">
    <property type="entry name" value="BTB"/>
    <property type="match status" value="1"/>
</dbReference>
<dbReference type="InterPro" id="IPR000210">
    <property type="entry name" value="BTB/POZ_dom"/>
</dbReference>